<dbReference type="Proteomes" id="UP000515591">
    <property type="component" value="Chromosome"/>
</dbReference>
<evidence type="ECO:0000313" key="2">
    <source>
        <dbReference type="Proteomes" id="UP000515591"/>
    </source>
</evidence>
<evidence type="ECO:0000313" key="1">
    <source>
        <dbReference type="EMBL" id="BBT17350.1"/>
    </source>
</evidence>
<proteinExistence type="predicted"/>
<organism evidence="1 2">
    <name type="scientific">Metapseudomonas otitidis</name>
    <dbReference type="NCBI Taxonomy" id="319939"/>
    <lineage>
        <taxon>Bacteria</taxon>
        <taxon>Pseudomonadati</taxon>
        <taxon>Pseudomonadota</taxon>
        <taxon>Gammaproteobacteria</taxon>
        <taxon>Pseudomonadales</taxon>
        <taxon>Pseudomonadaceae</taxon>
        <taxon>Metapseudomonas</taxon>
    </lineage>
</organism>
<dbReference type="EMBL" id="AP022213">
    <property type="protein sequence ID" value="BBT17350.1"/>
    <property type="molecule type" value="Genomic_DNA"/>
</dbReference>
<protein>
    <submittedName>
        <fullName evidence="1">Uncharacterized protein</fullName>
    </submittedName>
</protein>
<reference evidence="1 2" key="1">
    <citation type="submission" date="2019-12" db="EMBL/GenBank/DDBJ databases">
        <title>complete genome sequences of Pseudomonas otitidis str. WP8-S17-CRE-03 isolated from wastewater treatment plant effluent.</title>
        <authorList>
            <person name="Sekizuka T."/>
            <person name="Itokawa K."/>
            <person name="Yatsu K."/>
            <person name="Inamine Y."/>
            <person name="Kuroda M."/>
        </authorList>
    </citation>
    <scope>NUCLEOTIDE SEQUENCE [LARGE SCALE GENOMIC DNA]</scope>
    <source>
        <strain evidence="1 2">WP8-S17-CRE-03</strain>
    </source>
</reference>
<dbReference type="RefSeq" id="WP_182850360.1">
    <property type="nucleotide sequence ID" value="NZ_AP022213.1"/>
</dbReference>
<accession>A0A6S5RRS9</accession>
<name>A0A6S5RRS9_9GAMM</name>
<dbReference type="AlphaFoldDB" id="A0A6S5RRS9"/>
<sequence length="173" mass="18741">MDIPNLMLGGVPLQLHAGVPAQTYSTVGGWTDVQLSGGALYRMTHFKKQQIGISGTGWLGPGFAGLDFSAPLELRCTHPRAIGGSGPLMRSFVLDSDPRPDVPPWGLAFFASRDEWVECPVQVSGRNVTCEPVPGADLYRVCWMPVYQVLCSPPDEALNDMGGFSWSFTAREV</sequence>
<gene>
    <name evidence="1" type="ORF">WP8S17C03_33990</name>
</gene>